<organism evidence="2 3">
    <name type="scientific">Belnapia rosea</name>
    <dbReference type="NCBI Taxonomy" id="938405"/>
    <lineage>
        <taxon>Bacteria</taxon>
        <taxon>Pseudomonadati</taxon>
        <taxon>Pseudomonadota</taxon>
        <taxon>Alphaproteobacteria</taxon>
        <taxon>Acetobacterales</taxon>
        <taxon>Roseomonadaceae</taxon>
        <taxon>Belnapia</taxon>
    </lineage>
</organism>
<feature type="compositionally biased region" description="Polar residues" evidence="1">
    <location>
        <begin position="11"/>
        <end position="21"/>
    </location>
</feature>
<reference evidence="2 3" key="1">
    <citation type="submission" date="2016-10" db="EMBL/GenBank/DDBJ databases">
        <authorList>
            <person name="de Groot N.N."/>
        </authorList>
    </citation>
    <scope>NUCLEOTIDE SEQUENCE [LARGE SCALE GENOMIC DNA]</scope>
    <source>
        <strain evidence="2 3">CPCC 100156</strain>
    </source>
</reference>
<proteinExistence type="predicted"/>
<feature type="compositionally biased region" description="Polar residues" evidence="1">
    <location>
        <begin position="33"/>
        <end position="46"/>
    </location>
</feature>
<evidence type="ECO:0000313" key="3">
    <source>
        <dbReference type="Proteomes" id="UP000198925"/>
    </source>
</evidence>
<dbReference type="AlphaFoldDB" id="A0A1G6QLD5"/>
<feature type="compositionally biased region" description="Basic and acidic residues" evidence="1">
    <location>
        <begin position="1"/>
        <end position="10"/>
    </location>
</feature>
<feature type="region of interest" description="Disordered" evidence="1">
    <location>
        <begin position="1"/>
        <end position="93"/>
    </location>
</feature>
<dbReference type="Proteomes" id="UP000198925">
    <property type="component" value="Unassembled WGS sequence"/>
</dbReference>
<gene>
    <name evidence="2" type="ORF">SAMN04487779_100371</name>
</gene>
<name>A0A1G6QLD5_9PROT</name>
<evidence type="ECO:0000256" key="1">
    <source>
        <dbReference type="SAM" id="MobiDB-lite"/>
    </source>
</evidence>
<dbReference type="RefSeq" id="WP_090564432.1">
    <property type="nucleotide sequence ID" value="NZ_FMXZ01000006.1"/>
</dbReference>
<dbReference type="EMBL" id="FMZX01000003">
    <property type="protein sequence ID" value="SDC92505.1"/>
    <property type="molecule type" value="Genomic_DNA"/>
</dbReference>
<dbReference type="OrthoDB" id="7271378at2"/>
<keyword evidence="3" id="KW-1185">Reference proteome</keyword>
<sequence>MPPEPDRRSNIEPQENLTSSHGPHAPQRDKTNQYKPSPGENNNRTDSAAPGGPVNIGVKGGVPDDNGPEGAGQAEDKATGLGKKDSTAGLAQE</sequence>
<dbReference type="STRING" id="938405.SAMN02927895_02733"/>
<accession>A0A1G6QLD5</accession>
<protein>
    <submittedName>
        <fullName evidence="2">Uncharacterized protein</fullName>
    </submittedName>
</protein>
<feature type="compositionally biased region" description="Basic and acidic residues" evidence="1">
    <location>
        <begin position="74"/>
        <end position="86"/>
    </location>
</feature>
<evidence type="ECO:0000313" key="2">
    <source>
        <dbReference type="EMBL" id="SDC92505.1"/>
    </source>
</evidence>